<feature type="transmembrane region" description="Helical" evidence="2">
    <location>
        <begin position="264"/>
        <end position="285"/>
    </location>
</feature>
<feature type="transmembrane region" description="Helical" evidence="2">
    <location>
        <begin position="240"/>
        <end position="258"/>
    </location>
</feature>
<feature type="transmembrane region" description="Helical" evidence="2">
    <location>
        <begin position="215"/>
        <end position="233"/>
    </location>
</feature>
<name>A0A2R4X244_9EURY</name>
<dbReference type="GO" id="GO:0030544">
    <property type="term" value="F:Hsp70 protein binding"/>
    <property type="evidence" value="ECO:0007669"/>
    <property type="project" value="TreeGrafter"/>
</dbReference>
<keyword evidence="2" id="KW-0812">Transmembrane</keyword>
<dbReference type="PROSITE" id="PS50076">
    <property type="entry name" value="DNAJ_2"/>
    <property type="match status" value="1"/>
</dbReference>
<dbReference type="KEGG" id="harc:HARCEL1_09120"/>
<dbReference type="RefSeq" id="WP_108382651.1">
    <property type="nucleotide sequence ID" value="NZ_CP028858.1"/>
</dbReference>
<dbReference type="InterPro" id="IPR051100">
    <property type="entry name" value="DnaJ_subfamily_B/C"/>
</dbReference>
<dbReference type="InterPro" id="IPR036869">
    <property type="entry name" value="J_dom_sf"/>
</dbReference>
<dbReference type="Pfam" id="PF00226">
    <property type="entry name" value="DnaJ"/>
    <property type="match status" value="1"/>
</dbReference>
<feature type="region of interest" description="Disordered" evidence="1">
    <location>
        <begin position="77"/>
        <end position="146"/>
    </location>
</feature>
<reference evidence="4 5" key="1">
    <citation type="submission" date="2018-04" db="EMBL/GenBank/DDBJ databases">
        <title>Halococcoides cellulosivorans gen. nov., sp. nov., an extremely halophilic cellulose-utilizing haloarchaeon from hypersaline lakes.</title>
        <authorList>
            <person name="Sorokin D.Y."/>
            <person name="Toshchakov S.V."/>
            <person name="Samarov N.I."/>
            <person name="Korzhenkov A."/>
            <person name="Kublanov I.V."/>
        </authorList>
    </citation>
    <scope>NUCLEOTIDE SEQUENCE [LARGE SCALE GENOMIC DNA]</scope>
    <source>
        <strain evidence="4 5">HArcel1</strain>
    </source>
</reference>
<sequence length="287" mass="31078">MPTLYEVLDVDRDADRTHIKSAFRDRVKAVHPDHSDHPDARDAFERVYTAKEVLTDPAERERYDTMGHADYIRQHEDPALWEVDETPAGSTAKGSTHRSRTTGSTQATRGQTQTSATTAGTGPASGQANGHSRSRHRRSRNRYARRESVVDEDVSWADGQGTWTARQSVPASPAAGRRTDLRRIVGSTQSLVIAGALALFYPAIALGAFTPAFPLVFNAMVLVCLIVIATYLLAIPEFGLAIFGGWGVLGGIGLLLVGPTLPLAIGYLLSTWVPAGLALLTMAVIRY</sequence>
<keyword evidence="5" id="KW-1185">Reference proteome</keyword>
<dbReference type="InterPro" id="IPR001623">
    <property type="entry name" value="DnaJ_domain"/>
</dbReference>
<evidence type="ECO:0000259" key="3">
    <source>
        <dbReference type="PROSITE" id="PS50076"/>
    </source>
</evidence>
<dbReference type="GO" id="GO:0071218">
    <property type="term" value="P:cellular response to misfolded protein"/>
    <property type="evidence" value="ECO:0007669"/>
    <property type="project" value="TreeGrafter"/>
</dbReference>
<proteinExistence type="predicted"/>
<organism evidence="4 5">
    <name type="scientific">Halococcoides cellulosivorans</name>
    <dbReference type="NCBI Taxonomy" id="1679096"/>
    <lineage>
        <taxon>Archaea</taxon>
        <taxon>Methanobacteriati</taxon>
        <taxon>Methanobacteriota</taxon>
        <taxon>Stenosarchaea group</taxon>
        <taxon>Halobacteria</taxon>
        <taxon>Halobacteriales</taxon>
        <taxon>Haloarculaceae</taxon>
        <taxon>Halococcoides</taxon>
    </lineage>
</organism>
<accession>A0A2R4X244</accession>
<dbReference type="EMBL" id="CP028858">
    <property type="protein sequence ID" value="AWB27861.1"/>
    <property type="molecule type" value="Genomic_DNA"/>
</dbReference>
<feature type="compositionally biased region" description="Basic residues" evidence="1">
    <location>
        <begin position="132"/>
        <end position="143"/>
    </location>
</feature>
<feature type="transmembrane region" description="Helical" evidence="2">
    <location>
        <begin position="191"/>
        <end position="209"/>
    </location>
</feature>
<dbReference type="Gene3D" id="1.10.287.110">
    <property type="entry name" value="DnaJ domain"/>
    <property type="match status" value="1"/>
</dbReference>
<feature type="compositionally biased region" description="Low complexity" evidence="1">
    <location>
        <begin position="101"/>
        <end position="128"/>
    </location>
</feature>
<dbReference type="PANTHER" id="PTHR43908:SF3">
    <property type="entry name" value="AT29763P-RELATED"/>
    <property type="match status" value="1"/>
</dbReference>
<evidence type="ECO:0000256" key="1">
    <source>
        <dbReference type="SAM" id="MobiDB-lite"/>
    </source>
</evidence>
<evidence type="ECO:0000313" key="5">
    <source>
        <dbReference type="Proteomes" id="UP000244727"/>
    </source>
</evidence>
<dbReference type="AlphaFoldDB" id="A0A2R4X244"/>
<evidence type="ECO:0000256" key="2">
    <source>
        <dbReference type="SAM" id="Phobius"/>
    </source>
</evidence>
<dbReference type="SUPFAM" id="SSF46565">
    <property type="entry name" value="Chaperone J-domain"/>
    <property type="match status" value="1"/>
</dbReference>
<gene>
    <name evidence="4" type="ORF">HARCEL1_09120</name>
</gene>
<dbReference type="SMART" id="SM00271">
    <property type="entry name" value="DnaJ"/>
    <property type="match status" value="1"/>
</dbReference>
<dbReference type="Proteomes" id="UP000244727">
    <property type="component" value="Chromosome"/>
</dbReference>
<keyword evidence="2" id="KW-0472">Membrane</keyword>
<keyword evidence="2" id="KW-1133">Transmembrane helix</keyword>
<protein>
    <recommendedName>
        <fullName evidence="3">J domain-containing protein</fullName>
    </recommendedName>
</protein>
<evidence type="ECO:0000313" key="4">
    <source>
        <dbReference type="EMBL" id="AWB27861.1"/>
    </source>
</evidence>
<feature type="domain" description="J" evidence="3">
    <location>
        <begin position="3"/>
        <end position="67"/>
    </location>
</feature>
<dbReference type="GeneID" id="36512665"/>
<dbReference type="PANTHER" id="PTHR43908">
    <property type="entry name" value="AT29763P-RELATED"/>
    <property type="match status" value="1"/>
</dbReference>
<dbReference type="PRINTS" id="PR00625">
    <property type="entry name" value="JDOMAIN"/>
</dbReference>
<dbReference type="CDD" id="cd06257">
    <property type="entry name" value="DnaJ"/>
    <property type="match status" value="1"/>
</dbReference>